<evidence type="ECO:0000313" key="1">
    <source>
        <dbReference type="EMBL" id="VVM75167.1"/>
    </source>
</evidence>
<dbReference type="InterPro" id="IPR004027">
    <property type="entry name" value="SEC_C_motif"/>
</dbReference>
<dbReference type="Proteomes" id="UP000326729">
    <property type="component" value="Unassembled WGS sequence"/>
</dbReference>
<reference evidence="1 2" key="1">
    <citation type="submission" date="2019-09" db="EMBL/GenBank/DDBJ databases">
        <authorList>
            <person name="Chandra G."/>
            <person name="Truman W A."/>
        </authorList>
    </citation>
    <scope>NUCLEOTIDE SEQUENCE [LARGE SCALE GENOMIC DNA]</scope>
    <source>
        <strain evidence="1">PS659</strain>
    </source>
</reference>
<dbReference type="Gene3D" id="3.10.450.50">
    <property type="match status" value="1"/>
</dbReference>
<evidence type="ECO:0008006" key="3">
    <source>
        <dbReference type="Google" id="ProtNLM"/>
    </source>
</evidence>
<organism evidence="1 2">
    <name type="scientific">Pseudomonas fluorescens</name>
    <dbReference type="NCBI Taxonomy" id="294"/>
    <lineage>
        <taxon>Bacteria</taxon>
        <taxon>Pseudomonadati</taxon>
        <taxon>Pseudomonadota</taxon>
        <taxon>Gammaproteobacteria</taxon>
        <taxon>Pseudomonadales</taxon>
        <taxon>Pseudomonadaceae</taxon>
        <taxon>Pseudomonas</taxon>
    </lineage>
</organism>
<gene>
    <name evidence="1" type="ORF">PS659_02049</name>
</gene>
<name>A0A5E6S300_PSEFL</name>
<sequence>MAKIGRNSPCPCGSGRKFKRCHGVVAHIPQLPAHLVPHMLEARDRAIAHQVQRERQQGLGRPIVSIEASGYRLVAVRNRLLHSKGWRTFHDFLCDYIKVAIGVDWGNAELAKPLDQRHPILVWYHHLCVYKRTFIENSGQVQSAPMIGAVAAYMQLAYNLYALDHNAELQDKLIGRLKNADNFAGAQYEVYVAATLIRAGFDLEFENEDDRTSSHCEFVATHKRTNKRFSIEAKHRAGTKFRLGRQLNRALAKAADHQRIVFIDINVPDTAEGSDIPDYLRTALADLRAFEGRVINGKPLPSAYVVVTNTPWHHNLHSGAFRCSTMADGFQIQDFKHDTQFPSLWAAIDARERHIEMHELLRAIRDHSEIPSTFDGEIPEFAFGEGAPRLIIGQCYLVKDEEGRERKGVLTTATVMEAERKAYCGLSLDDGTAVISTWDLSEGEMAAWQRHPDTFFGTLGQRTATAETPLELYDFILSNYTKTPKERLLELMSGAPDISDLLTLDQSALASIYAERCTNSTLAMAQKTPSL</sequence>
<accession>A0A5E6S300</accession>
<dbReference type="Pfam" id="PF02810">
    <property type="entry name" value="SEC-C"/>
    <property type="match status" value="1"/>
</dbReference>
<dbReference type="SUPFAM" id="SSF103642">
    <property type="entry name" value="Sec-C motif"/>
    <property type="match status" value="1"/>
</dbReference>
<evidence type="ECO:0000313" key="2">
    <source>
        <dbReference type="Proteomes" id="UP000326729"/>
    </source>
</evidence>
<dbReference type="OrthoDB" id="6078507at2"/>
<dbReference type="EMBL" id="CABVGY010000009">
    <property type="protein sequence ID" value="VVM75167.1"/>
    <property type="molecule type" value="Genomic_DNA"/>
</dbReference>
<protein>
    <recommendedName>
        <fullName evidence="3">Preprotein translocase subunit SecA</fullName>
    </recommendedName>
</protein>
<proteinExistence type="predicted"/>
<dbReference type="AlphaFoldDB" id="A0A5E6S300"/>